<dbReference type="Pfam" id="PF00902">
    <property type="entry name" value="TatC"/>
    <property type="match status" value="1"/>
</dbReference>
<dbReference type="PRINTS" id="PR01840">
    <property type="entry name" value="TATCFAMILY"/>
</dbReference>
<dbReference type="PANTHER" id="PTHR30371">
    <property type="entry name" value="SEC-INDEPENDENT PROTEIN TRANSLOCASE PROTEIN TATC"/>
    <property type="match status" value="1"/>
</dbReference>
<keyword evidence="5" id="KW-0813">Transport</keyword>
<evidence type="ECO:0000256" key="1">
    <source>
        <dbReference type="ARBA" id="ARBA00004141"/>
    </source>
</evidence>
<keyword evidence="7" id="KW-1185">Reference proteome</keyword>
<name>A0A9Q4C3C2_9EURY</name>
<organism evidence="6 7">
    <name type="scientific">Halorutilus salinus</name>
    <dbReference type="NCBI Taxonomy" id="2487751"/>
    <lineage>
        <taxon>Archaea</taxon>
        <taxon>Methanobacteriati</taxon>
        <taxon>Methanobacteriota</taxon>
        <taxon>Stenosarchaea group</taxon>
        <taxon>Halobacteria</taxon>
        <taxon>Halorutilales</taxon>
        <taxon>Halorutilaceae</taxon>
        <taxon>Halorutilus</taxon>
    </lineage>
</organism>
<feature type="transmembrane region" description="Helical" evidence="5">
    <location>
        <begin position="191"/>
        <end position="208"/>
    </location>
</feature>
<keyword evidence="2 5" id="KW-0812">Transmembrane</keyword>
<dbReference type="RefSeq" id="WP_266085910.1">
    <property type="nucleotide sequence ID" value="NZ_RKLV01000002.1"/>
</dbReference>
<dbReference type="GO" id="GO:0033281">
    <property type="term" value="C:TAT protein transport complex"/>
    <property type="evidence" value="ECO:0007669"/>
    <property type="project" value="UniProtKB-UniRule"/>
</dbReference>
<evidence type="ECO:0000256" key="4">
    <source>
        <dbReference type="ARBA" id="ARBA00023136"/>
    </source>
</evidence>
<comment type="subcellular location">
    <subcellularLocation>
        <location evidence="5">Cell membrane</location>
        <topology evidence="5">Multi-pass membrane protein</topology>
    </subcellularLocation>
    <subcellularLocation>
        <location evidence="1">Membrane</location>
        <topology evidence="1">Multi-pass membrane protein</topology>
    </subcellularLocation>
</comment>
<proteinExistence type="inferred from homology"/>
<comment type="subunit">
    <text evidence="5">Forms a complex with TatA.</text>
</comment>
<dbReference type="PANTHER" id="PTHR30371:SF0">
    <property type="entry name" value="SEC-INDEPENDENT PROTEIN TRANSLOCASE PROTEIN TATC, CHLOROPLASTIC-RELATED"/>
    <property type="match status" value="1"/>
</dbReference>
<dbReference type="EMBL" id="RKLV01000002">
    <property type="protein sequence ID" value="MCX2818200.1"/>
    <property type="molecule type" value="Genomic_DNA"/>
</dbReference>
<dbReference type="GO" id="GO:0009977">
    <property type="term" value="F:proton motive force dependent protein transmembrane transporter activity"/>
    <property type="evidence" value="ECO:0007669"/>
    <property type="project" value="TreeGrafter"/>
</dbReference>
<evidence type="ECO:0000256" key="3">
    <source>
        <dbReference type="ARBA" id="ARBA00022989"/>
    </source>
</evidence>
<evidence type="ECO:0000256" key="2">
    <source>
        <dbReference type="ARBA" id="ARBA00022692"/>
    </source>
</evidence>
<sequence>MSIQTDEEMPLTAHIEELVRRVMVVVIASTVVMAVVFVMSEGLLQTIWYNFVESDPHVYQPFGEILTRLKLSAVAGLAVATPVLVYETFEFMKPGLYPNERRYFISVVPASLILTALGLAFAYFFALPLLFRYFIFYSEGVATAGLGLSETFNIILLVALAFGIVFQIPLLMTFGVKMGVASVRWFEDKRLYVWGGCITAAALLAGSLDPTGFAGLMVALTMVTLFETTLIGLKIAR</sequence>
<comment type="similarity">
    <text evidence="5">Belongs to the TatC family.</text>
</comment>
<keyword evidence="3 5" id="KW-1133">Transmembrane helix</keyword>
<gene>
    <name evidence="5" type="primary">tatC</name>
    <name evidence="6" type="ORF">EGH25_02390</name>
</gene>
<comment type="caution">
    <text evidence="6">The sequence shown here is derived from an EMBL/GenBank/DDBJ whole genome shotgun (WGS) entry which is preliminary data.</text>
</comment>
<feature type="transmembrane region" description="Helical" evidence="5">
    <location>
        <begin position="214"/>
        <end position="233"/>
    </location>
</feature>
<keyword evidence="4 5" id="KW-0472">Membrane</keyword>
<evidence type="ECO:0000313" key="7">
    <source>
        <dbReference type="Proteomes" id="UP001149411"/>
    </source>
</evidence>
<dbReference type="InterPro" id="IPR002033">
    <property type="entry name" value="TatC"/>
</dbReference>
<reference evidence="6" key="1">
    <citation type="submission" date="2022-09" db="EMBL/GenBank/DDBJ databases">
        <title>Haloadaptaus new haloarchaeum isolated from saline soil.</title>
        <authorList>
            <person name="Duran-Viseras A."/>
            <person name="Sanchez-Porro C."/>
            <person name="Ventosa A."/>
        </authorList>
    </citation>
    <scope>NUCLEOTIDE SEQUENCE</scope>
    <source>
        <strain evidence="6">F3-133</strain>
    </source>
</reference>
<dbReference type="Proteomes" id="UP001149411">
    <property type="component" value="Unassembled WGS sequence"/>
</dbReference>
<protein>
    <recommendedName>
        <fullName evidence="5">Sec-independent protein translocase protein TatC</fullName>
    </recommendedName>
</protein>
<feature type="transmembrane region" description="Helical" evidence="5">
    <location>
        <begin position="21"/>
        <end position="51"/>
    </location>
</feature>
<evidence type="ECO:0000313" key="6">
    <source>
        <dbReference type="EMBL" id="MCX2818200.1"/>
    </source>
</evidence>
<feature type="transmembrane region" description="Helical" evidence="5">
    <location>
        <begin position="71"/>
        <end position="91"/>
    </location>
</feature>
<dbReference type="GO" id="GO:0043953">
    <property type="term" value="P:protein transport by the Tat complex"/>
    <property type="evidence" value="ECO:0007669"/>
    <property type="project" value="UniProtKB-UniRule"/>
</dbReference>
<dbReference type="AlphaFoldDB" id="A0A9Q4C3C2"/>
<evidence type="ECO:0000256" key="5">
    <source>
        <dbReference type="HAMAP-Rule" id="MF_00902"/>
    </source>
</evidence>
<accession>A0A9Q4C3C2</accession>
<keyword evidence="5" id="KW-0811">Translocation</keyword>
<comment type="function">
    <text evidence="5">Part of the twin-arginine translocation (Tat) system that transports large folded proteins containing a characteristic twin-arginine motif in their signal peptide across membranes.</text>
</comment>
<dbReference type="HAMAP" id="MF_00902">
    <property type="entry name" value="TatC"/>
    <property type="match status" value="1"/>
</dbReference>
<feature type="transmembrane region" description="Helical" evidence="5">
    <location>
        <begin position="151"/>
        <end position="171"/>
    </location>
</feature>
<keyword evidence="5" id="KW-1003">Cell membrane</keyword>
<keyword evidence="5" id="KW-0653">Protein transport</keyword>
<feature type="transmembrane region" description="Helical" evidence="5">
    <location>
        <begin position="103"/>
        <end position="131"/>
    </location>
</feature>
<dbReference type="GO" id="GO:0065002">
    <property type="term" value="P:intracellular protein transmembrane transport"/>
    <property type="evidence" value="ECO:0007669"/>
    <property type="project" value="TreeGrafter"/>
</dbReference>